<evidence type="ECO:0000256" key="2">
    <source>
        <dbReference type="SAM" id="SignalP"/>
    </source>
</evidence>
<reference evidence="3" key="2">
    <citation type="submission" date="2017-05" db="EMBL/GenBank/DDBJ databases">
        <authorList>
            <person name="Song R."/>
            <person name="Chenine A.L."/>
            <person name="Ruprecht R.M."/>
        </authorList>
    </citation>
    <scope>NUCLEOTIDE SEQUENCE [LARGE SCALE GENOMIC DNA]</scope>
    <source>
        <strain evidence="3">S567_C10_BS</strain>
    </source>
</reference>
<evidence type="ECO:0000313" key="5">
    <source>
        <dbReference type="EMBL" id="RPM18007.1"/>
    </source>
</evidence>
<reference evidence="4 7" key="4">
    <citation type="submission" date="2018-07" db="EMBL/GenBank/DDBJ databases">
        <title>Mechanisms of high-level aminoglycoside resistance among Gram-negative pathogens in Brazil.</title>
        <authorList>
            <person name="Ballaben A.S."/>
            <person name="Darini A.L.C."/>
            <person name="Doi Y."/>
        </authorList>
    </citation>
    <scope>NUCLEOTIDE SEQUENCE [LARGE SCALE GENOMIC DNA]</scope>
    <source>
        <strain evidence="4 7">B2-305</strain>
    </source>
</reference>
<name>A0A071L418_PSEAI</name>
<dbReference type="RefSeq" id="WP_003161150.1">
    <property type="nucleotide sequence ID" value="NZ_AP024513.1"/>
</dbReference>
<reference evidence="5 8" key="3">
    <citation type="submission" date="2017-08" db="EMBL/GenBank/DDBJ databases">
        <authorList>
            <person name="Feschi L."/>
            <person name="Jeukens J."/>
            <person name="Emond-Rheault J.-G."/>
            <person name="Kukavica-Ibrulj I."/>
            <person name="Boyle B."/>
            <person name="Levesque R.C."/>
        </authorList>
    </citation>
    <scope>NUCLEOTIDE SEQUENCE [LARGE SCALE GENOMIC DNA]</scope>
    <source>
        <strain evidence="5 8">PA-W36</strain>
    </source>
</reference>
<sequence length="205" mass="22434">MVGQDVMRCLMALGLVLQGLSFGAQAAPGGAVELYRYVNDKGVVVLDRQGVPPQYIGKGYQVLNDQGRVIRTVPPAPTAEELRQRKAAQAQASSDAQLLRLYSSLEDVDRARERRLAELDGLSSVARGNLQSLKLQQANLQGQAANQERAGRPVAQALVDQLDDLKQEEKRLQGEIGRFQKAREDAERTYAADRARLSQLLGVSP</sequence>
<gene>
    <name evidence="3" type="ORF">CAZ10_32340</name>
    <name evidence="4" type="ORF">DT376_09135</name>
    <name evidence="5" type="ORF">IPC1295_10420</name>
</gene>
<feature type="coiled-coil region" evidence="1">
    <location>
        <begin position="130"/>
        <end position="189"/>
    </location>
</feature>
<dbReference type="Proteomes" id="UP000194857">
    <property type="component" value="Unassembled WGS sequence"/>
</dbReference>
<keyword evidence="2" id="KW-0732">Signal</keyword>
<evidence type="ECO:0000313" key="4">
    <source>
        <dbReference type="EMBL" id="RCI75151.1"/>
    </source>
</evidence>
<reference evidence="5 8" key="5">
    <citation type="submission" date="2019-01" db="EMBL/GenBank/DDBJ databases">
        <title>The Pseudomonas aeruginosa pan-genome provides new insights on its population structure, horizontal gene transfer and pathogenicity.</title>
        <authorList>
            <person name="Freschi L."/>
            <person name="Vincent A.T."/>
            <person name="Jeukens J."/>
            <person name="Emond-Rheault J.-G."/>
            <person name="Kukavica-Ibrulj I."/>
            <person name="Dupont M.-J."/>
            <person name="Charette S.J."/>
            <person name="Boyle B."/>
            <person name="Levesque R.C."/>
        </authorList>
    </citation>
    <scope>NUCLEOTIDE SEQUENCE [LARGE SCALE GENOMIC DNA]</scope>
    <source>
        <strain evidence="5 8">PA-W36</strain>
    </source>
</reference>
<proteinExistence type="predicted"/>
<dbReference type="eggNOG" id="COG2433">
    <property type="taxonomic scope" value="Bacteria"/>
</dbReference>
<evidence type="ECO:0000313" key="7">
    <source>
        <dbReference type="Proteomes" id="UP000253594"/>
    </source>
</evidence>
<protein>
    <submittedName>
        <fullName evidence="3">DUF4124 domain-containing protein</fullName>
    </submittedName>
</protein>
<dbReference type="EMBL" id="NFFZ01000026">
    <property type="protein sequence ID" value="OTI55749.1"/>
    <property type="molecule type" value="Genomic_DNA"/>
</dbReference>
<comment type="caution">
    <text evidence="3">The sequence shown here is derived from an EMBL/GenBank/DDBJ whole genome shotgun (WGS) entry which is preliminary data.</text>
</comment>
<keyword evidence="1" id="KW-0175">Coiled coil</keyword>
<dbReference type="Proteomes" id="UP000253594">
    <property type="component" value="Unassembled WGS sequence"/>
</dbReference>
<dbReference type="SMR" id="A0A071L418"/>
<evidence type="ECO:0000313" key="3">
    <source>
        <dbReference type="EMBL" id="OTI55749.1"/>
    </source>
</evidence>
<evidence type="ECO:0000313" key="8">
    <source>
        <dbReference type="Proteomes" id="UP000284767"/>
    </source>
</evidence>
<dbReference type="EMBL" id="QORE01000222">
    <property type="protein sequence ID" value="RCI75151.1"/>
    <property type="molecule type" value="Genomic_DNA"/>
</dbReference>
<dbReference type="OMA" id="PDYVAKG"/>
<feature type="signal peptide" evidence="2">
    <location>
        <begin position="1"/>
        <end position="26"/>
    </location>
</feature>
<accession>A0A071L418</accession>
<dbReference type="Proteomes" id="UP000284767">
    <property type="component" value="Unassembled WGS sequence"/>
</dbReference>
<feature type="chain" id="PRO_5015027780" evidence="2">
    <location>
        <begin position="27"/>
        <end position="205"/>
    </location>
</feature>
<dbReference type="EMBL" id="NSNE01000005">
    <property type="protein sequence ID" value="RPM18007.1"/>
    <property type="molecule type" value="Genomic_DNA"/>
</dbReference>
<organism evidence="3 6">
    <name type="scientific">Pseudomonas aeruginosa</name>
    <dbReference type="NCBI Taxonomy" id="287"/>
    <lineage>
        <taxon>Bacteria</taxon>
        <taxon>Pseudomonadati</taxon>
        <taxon>Pseudomonadota</taxon>
        <taxon>Gammaproteobacteria</taxon>
        <taxon>Pseudomonadales</taxon>
        <taxon>Pseudomonadaceae</taxon>
        <taxon>Pseudomonas</taxon>
    </lineage>
</organism>
<evidence type="ECO:0000313" key="6">
    <source>
        <dbReference type="Proteomes" id="UP000194857"/>
    </source>
</evidence>
<reference evidence="6" key="1">
    <citation type="submission" date="2017-05" db="EMBL/GenBank/DDBJ databases">
        <authorList>
            <person name="Giani T."/>
            <person name="Arena F."/>
            <person name="Pollini S."/>
            <person name="Di Pilato V."/>
            <person name="D'Andrea M.M."/>
            <person name="Henrici De Angelis L."/>
            <person name="Bassetti M."/>
            <person name="Rossolini G.M."/>
        </authorList>
    </citation>
    <scope>NUCLEOTIDE SEQUENCE [LARGE SCALE GENOMIC DNA]</scope>
    <source>
        <strain evidence="6">S567_C10_BS</strain>
    </source>
</reference>
<evidence type="ECO:0000256" key="1">
    <source>
        <dbReference type="SAM" id="Coils"/>
    </source>
</evidence>
<dbReference type="AlphaFoldDB" id="A0A071L418"/>